<dbReference type="Pfam" id="PF13541">
    <property type="entry name" value="ChlI"/>
    <property type="match status" value="1"/>
</dbReference>
<dbReference type="InterPro" id="IPR014721">
    <property type="entry name" value="Ribsml_uS5_D2-typ_fold_subgr"/>
</dbReference>
<evidence type="ECO:0000313" key="5">
    <source>
        <dbReference type="EMBL" id="AAF11212.1"/>
    </source>
</evidence>
<dbReference type="SUPFAM" id="SSF52540">
    <property type="entry name" value="P-loop containing nucleoside triphosphate hydrolases"/>
    <property type="match status" value="1"/>
</dbReference>
<evidence type="ECO:0000259" key="4">
    <source>
        <dbReference type="PROSITE" id="PS50051"/>
    </source>
</evidence>
<dbReference type="OrthoDB" id="9813147at2"/>
<dbReference type="Pfam" id="PF01078">
    <property type="entry name" value="Mg_chelatase"/>
    <property type="match status" value="1"/>
</dbReference>
<gene>
    <name evidence="5" type="ordered locus">DR_1656</name>
</gene>
<reference evidence="5 6" key="1">
    <citation type="journal article" date="1999" name="Science">
        <title>Genome sequence of the radioresistant bacterium Deinococcus radiodurans R1.</title>
        <authorList>
            <person name="White O."/>
            <person name="Eisen J.A."/>
            <person name="Heidelberg J.F."/>
            <person name="Hickey E.K."/>
            <person name="Peterson J.D."/>
            <person name="Dodson R.J."/>
            <person name="Haft D.H."/>
            <person name="Gwinn M.L."/>
            <person name="Nelson W.C."/>
            <person name="Richardson D.L."/>
            <person name="Moffat K.S."/>
            <person name="Qin H."/>
            <person name="Jiang L."/>
            <person name="Pamphile W."/>
            <person name="Crosby M."/>
            <person name="Shen M."/>
            <person name="Vamathevan J.J."/>
            <person name="Lam P."/>
            <person name="McDonald L."/>
            <person name="Utterback T."/>
            <person name="Zalewski C."/>
            <person name="Makarova K.S."/>
            <person name="Aravind L."/>
            <person name="Daly M.J."/>
            <person name="Minton K.W."/>
            <person name="Fleischmann R.D."/>
            <person name="Ketchum K.A."/>
            <person name="Nelson K.E."/>
            <person name="Salzberg S."/>
            <person name="Smith H.O."/>
            <person name="Venter J.C."/>
            <person name="Fraser C.M."/>
        </authorList>
    </citation>
    <scope>NUCLEOTIDE SEQUENCE [LARGE SCALE GENOMIC DNA]</scope>
    <source>
        <strain evidence="6">ATCC 13939 / DSM 20539 / JCM 16871 / LMG 4051 / NBRC 15346 / NCIMB 9279 / R1 / VKM B-1422</strain>
    </source>
</reference>
<feature type="domain" description="MCM C-terminal AAA(+) ATPase" evidence="4">
    <location>
        <begin position="309"/>
        <end position="408"/>
    </location>
</feature>
<comment type="similarity">
    <text evidence="1">Belongs to the Mg-chelatase subunits D/I family. ComM subfamily.</text>
</comment>
<proteinExistence type="inferred from homology"/>
<dbReference type="InParanoid" id="Q9RTV0"/>
<dbReference type="PATRIC" id="fig|243230.17.peg.1864"/>
<keyword evidence="2" id="KW-0547">Nucleotide-binding</keyword>
<dbReference type="InterPro" id="IPR001208">
    <property type="entry name" value="MCM_dom"/>
</dbReference>
<name>Q9RTV0_DEIRA</name>
<protein>
    <submittedName>
        <fullName evidence="5">Mg(2+) chelatase family protein</fullName>
    </submittedName>
</protein>
<evidence type="ECO:0000313" key="6">
    <source>
        <dbReference type="Proteomes" id="UP000002524"/>
    </source>
</evidence>
<dbReference type="InterPro" id="IPR000523">
    <property type="entry name" value="Mg_chelatse_chII-like_cat_dom"/>
</dbReference>
<dbReference type="PIR" id="C75370">
    <property type="entry name" value="C75370"/>
</dbReference>
<evidence type="ECO:0000256" key="2">
    <source>
        <dbReference type="ARBA" id="ARBA00022741"/>
    </source>
</evidence>
<evidence type="ECO:0000256" key="3">
    <source>
        <dbReference type="ARBA" id="ARBA00022840"/>
    </source>
</evidence>
<dbReference type="STRING" id="243230.DR_1656"/>
<dbReference type="SMART" id="SM00382">
    <property type="entry name" value="AAA"/>
    <property type="match status" value="1"/>
</dbReference>
<dbReference type="PROSITE" id="PS50051">
    <property type="entry name" value="MCM_2"/>
    <property type="match status" value="1"/>
</dbReference>
<dbReference type="InterPro" id="IPR025158">
    <property type="entry name" value="Mg_chelat-rel_C"/>
</dbReference>
<dbReference type="EMBL" id="AE000513">
    <property type="protein sequence ID" value="AAF11212.1"/>
    <property type="molecule type" value="Genomic_DNA"/>
</dbReference>
<dbReference type="Pfam" id="PF13335">
    <property type="entry name" value="Mg_chelatase_C"/>
    <property type="match status" value="1"/>
</dbReference>
<dbReference type="GO" id="GO:0003677">
    <property type="term" value="F:DNA binding"/>
    <property type="evidence" value="ECO:0007669"/>
    <property type="project" value="InterPro"/>
</dbReference>
<dbReference type="NCBIfam" id="TIGR00368">
    <property type="entry name" value="YifB family Mg chelatase-like AAA ATPase"/>
    <property type="match status" value="1"/>
</dbReference>
<dbReference type="InterPro" id="IPR003593">
    <property type="entry name" value="AAA+_ATPase"/>
</dbReference>
<dbReference type="Gene3D" id="3.40.50.300">
    <property type="entry name" value="P-loop containing nucleotide triphosphate hydrolases"/>
    <property type="match status" value="1"/>
</dbReference>
<keyword evidence="6" id="KW-1185">Reference proteome</keyword>
<dbReference type="SUPFAM" id="SSF54211">
    <property type="entry name" value="Ribosomal protein S5 domain 2-like"/>
    <property type="match status" value="1"/>
</dbReference>
<dbReference type="PANTHER" id="PTHR32039">
    <property type="entry name" value="MAGNESIUM-CHELATASE SUBUNIT CHLI"/>
    <property type="match status" value="1"/>
</dbReference>
<sequence length="519" mass="55113">MCHALLRWGRDFCCPHEALLMLARARSVALIGVDAVPVEVEVDVSPGLPAFTVVGLPDQAVSEARERVRAAVRNSGLPFPAARITVNLAPADLRKEGPLYDLPIALGLLAAQELLPQEALEETIVAGELALDGSLRPIAGAVNLALLAAGHDLEALLPAGNAQEAALIEDVSVFGAATLREAVAHLSGAARLPLTQPETPEDDAALFPDLGDLKGQTAARRALEVALAGGHNLLMVGSPGSGKTMLARRAPGLLPPLTRAEALEVTRIHSAAGLLTSRGKFSRHAPFRAPHHTVSDAGLIGGGSIPKPGEVSLAHRGLLFLDEFPEFSRKALETLRQPLEDGRVTISRARATVEYPARFQLLAAMNPCPCGHYGDPEKPCTCTPNERTRYAARLSGPLLDRLDLIVKVPRLTVDELTRAPEPETSAPVRERIAAARERMLARQGGRNSDLAGQALREHAPLAAGPLAFAQAAARQLGLTGRGYDRVLRLARTVADLAGSDEIREAHLAEAVTYRPRELA</sequence>
<evidence type="ECO:0000256" key="1">
    <source>
        <dbReference type="ARBA" id="ARBA00006354"/>
    </source>
</evidence>
<organism evidence="5 6">
    <name type="scientific">Deinococcus radiodurans (strain ATCC 13939 / DSM 20539 / JCM 16871 / CCUG 27074 / LMG 4051 / NBRC 15346 / NCIMB 9279 / VKM B-1422 / R1)</name>
    <dbReference type="NCBI Taxonomy" id="243230"/>
    <lineage>
        <taxon>Bacteria</taxon>
        <taxon>Thermotogati</taxon>
        <taxon>Deinococcota</taxon>
        <taxon>Deinococci</taxon>
        <taxon>Deinococcales</taxon>
        <taxon>Deinococcaceae</taxon>
        <taxon>Deinococcus</taxon>
    </lineage>
</organism>
<dbReference type="InterPro" id="IPR045006">
    <property type="entry name" value="CHLI-like"/>
</dbReference>
<dbReference type="AlphaFoldDB" id="Q9RTV0"/>
<dbReference type="EnsemblBacteria" id="AAF11212">
    <property type="protein sequence ID" value="AAF11212"/>
    <property type="gene ID" value="DR_1656"/>
</dbReference>
<dbReference type="eggNOG" id="COG0606">
    <property type="taxonomic scope" value="Bacteria"/>
</dbReference>
<dbReference type="InterPro" id="IPR027417">
    <property type="entry name" value="P-loop_NTPase"/>
</dbReference>
<keyword evidence="3" id="KW-0067">ATP-binding</keyword>
<dbReference type="Gene3D" id="3.30.230.10">
    <property type="match status" value="1"/>
</dbReference>
<accession>Q9RTV0</accession>
<dbReference type="GO" id="GO:0005524">
    <property type="term" value="F:ATP binding"/>
    <property type="evidence" value="ECO:0007669"/>
    <property type="project" value="UniProtKB-KW"/>
</dbReference>
<dbReference type="KEGG" id="dra:DR_1656"/>
<dbReference type="HOGENOM" id="CLU_026145_1_1_0"/>
<dbReference type="PaxDb" id="243230-DR_1656"/>
<dbReference type="InterPro" id="IPR004482">
    <property type="entry name" value="Mg_chelat-rel"/>
</dbReference>
<dbReference type="InterPro" id="IPR020568">
    <property type="entry name" value="Ribosomal_Su5_D2-typ_SF"/>
</dbReference>
<dbReference type="Proteomes" id="UP000002524">
    <property type="component" value="Chromosome 1"/>
</dbReference>
<dbReference type="PANTHER" id="PTHR32039:SF7">
    <property type="entry name" value="COMPETENCE PROTEIN COMM"/>
    <property type="match status" value="1"/>
</dbReference>